<dbReference type="PANTHER" id="PTHR10696">
    <property type="entry name" value="GAMMA-BUTYROBETAINE HYDROXYLASE-RELATED"/>
    <property type="match status" value="1"/>
</dbReference>
<keyword evidence="1" id="KW-0560">Oxidoreductase</keyword>
<evidence type="ECO:0000313" key="4">
    <source>
        <dbReference type="Proteomes" id="UP000800093"/>
    </source>
</evidence>
<dbReference type="Pfam" id="PF02668">
    <property type="entry name" value="TauD"/>
    <property type="match status" value="1"/>
</dbReference>
<accession>A0A9P4KGH7</accession>
<dbReference type="Proteomes" id="UP000800093">
    <property type="component" value="Unassembled WGS sequence"/>
</dbReference>
<dbReference type="PANTHER" id="PTHR10696:SF54">
    <property type="entry name" value="FAMILY OXIDOREDUCTASE, PUTATIVE (AFU_ORTHOLOGUE AFUA_4G13850)-RELATED"/>
    <property type="match status" value="1"/>
</dbReference>
<dbReference type="Gene3D" id="3.60.130.10">
    <property type="entry name" value="Clavaminate synthase-like"/>
    <property type="match status" value="1"/>
</dbReference>
<feature type="domain" description="TauD/TfdA-like" evidence="2">
    <location>
        <begin position="69"/>
        <end position="332"/>
    </location>
</feature>
<gene>
    <name evidence="3" type="ORF">CC78DRAFT_613358</name>
</gene>
<protein>
    <submittedName>
        <fullName evidence="3">Clavaminate synthase-like protein</fullName>
    </submittedName>
</protein>
<proteinExistence type="predicted"/>
<dbReference type="OrthoDB" id="272271at2759"/>
<evidence type="ECO:0000256" key="1">
    <source>
        <dbReference type="ARBA" id="ARBA00023002"/>
    </source>
</evidence>
<name>A0A9P4KGH7_9PLEO</name>
<dbReference type="EMBL" id="ML986587">
    <property type="protein sequence ID" value="KAF2268145.1"/>
    <property type="molecule type" value="Genomic_DNA"/>
</dbReference>
<evidence type="ECO:0000313" key="3">
    <source>
        <dbReference type="EMBL" id="KAF2268145.1"/>
    </source>
</evidence>
<dbReference type="SUPFAM" id="SSF51197">
    <property type="entry name" value="Clavaminate synthase-like"/>
    <property type="match status" value="1"/>
</dbReference>
<evidence type="ECO:0000259" key="2">
    <source>
        <dbReference type="Pfam" id="PF02668"/>
    </source>
</evidence>
<dbReference type="InterPro" id="IPR042098">
    <property type="entry name" value="TauD-like_sf"/>
</dbReference>
<keyword evidence="4" id="KW-1185">Reference proteome</keyword>
<dbReference type="InterPro" id="IPR003819">
    <property type="entry name" value="TauD/TfdA-like"/>
</dbReference>
<organism evidence="3 4">
    <name type="scientific">Lojkania enalia</name>
    <dbReference type="NCBI Taxonomy" id="147567"/>
    <lineage>
        <taxon>Eukaryota</taxon>
        <taxon>Fungi</taxon>
        <taxon>Dikarya</taxon>
        <taxon>Ascomycota</taxon>
        <taxon>Pezizomycotina</taxon>
        <taxon>Dothideomycetes</taxon>
        <taxon>Pleosporomycetidae</taxon>
        <taxon>Pleosporales</taxon>
        <taxon>Pleosporales incertae sedis</taxon>
        <taxon>Lojkania</taxon>
    </lineage>
</organism>
<reference evidence="4" key="1">
    <citation type="journal article" date="2020" name="Stud. Mycol.">
        <title>101 Dothideomycetes genomes: A test case for predicting lifestyles and emergence of pathogens.</title>
        <authorList>
            <person name="Haridas S."/>
            <person name="Albert R."/>
            <person name="Binder M."/>
            <person name="Bloem J."/>
            <person name="LaButti K."/>
            <person name="Salamov A."/>
            <person name="Andreopoulos B."/>
            <person name="Baker S."/>
            <person name="Barry K."/>
            <person name="Bills G."/>
            <person name="Bluhm B."/>
            <person name="Cannon C."/>
            <person name="Castanera R."/>
            <person name="Culley D."/>
            <person name="Daum C."/>
            <person name="Ezra D."/>
            <person name="Gonzalez J."/>
            <person name="Henrissat B."/>
            <person name="Kuo A."/>
            <person name="Liang C."/>
            <person name="Lipzen A."/>
            <person name="Lutzoni F."/>
            <person name="Magnuson J."/>
            <person name="Mondo S."/>
            <person name="Nolan M."/>
            <person name="Ohm R."/>
            <person name="Pangilinan J."/>
            <person name="Park H.-J."/>
            <person name="Ramirez L."/>
            <person name="Alfaro M."/>
            <person name="Sun H."/>
            <person name="Tritt A."/>
            <person name="Yoshinaga Y."/>
            <person name="Zwiers L.-H."/>
            <person name="Turgeon B."/>
            <person name="Goodwin S."/>
            <person name="Spatafora J."/>
            <person name="Crous P."/>
            <person name="Grigoriev I."/>
        </authorList>
    </citation>
    <scope>NUCLEOTIDE SEQUENCE [LARGE SCALE GENOMIC DNA]</scope>
    <source>
        <strain evidence="4">CBS 304.66</strain>
    </source>
</reference>
<dbReference type="GO" id="GO:0016491">
    <property type="term" value="F:oxidoreductase activity"/>
    <property type="evidence" value="ECO:0007669"/>
    <property type="project" value="UniProtKB-KW"/>
</dbReference>
<comment type="caution">
    <text evidence="3">The sequence shown here is derived from an EMBL/GenBank/DDBJ whole genome shotgun (WGS) entry which is preliminary data.</text>
</comment>
<sequence length="381" mass="43017">MSVSSLSQRSSVDTLRTEPDLLVPAVEGPMVWAKTELANYVVSLNAAEIEDIRMAVVTFKLTGLPRESINKTTFKLSEKLAAKLATLKKEINQGQGVQVLRGLNKANFNDEEWVIADVGVCAYIFEQRATDDYANQTLSHIRDATHDKVPDFAKDIGLAGSKLTVRMDYHCDRFSGDVISLCVKDDGGPRDGGEQYVVSFWKIYNHLLENEPTVLETMTEPNWPFELKQKDAPPHLERGPILFFADGKPICQMVKAPLIGGPQLPRSKEMPALSIEQHHALEVVEDLARCFGTQLDRQNGDIQFINNLSIMHARSAYGGDRKQPSSRHLMRMFLRDPETMWKKPKVYNAQFEKPFLRGRKQEIPVIDTDPWRKISGRESHG</sequence>
<dbReference type="AlphaFoldDB" id="A0A9P4KGH7"/>
<dbReference type="InterPro" id="IPR050411">
    <property type="entry name" value="AlphaKG_dependent_hydroxylases"/>
</dbReference>